<reference evidence="2 3" key="1">
    <citation type="journal article" date="2018" name="Nat. Biotechnol.">
        <title>A standardized bacterial taxonomy based on genome phylogeny substantially revises the tree of life.</title>
        <authorList>
            <person name="Parks D.H."/>
            <person name="Chuvochina M."/>
            <person name="Waite D.W."/>
            <person name="Rinke C."/>
            <person name="Skarshewski A."/>
            <person name="Chaumeil P.A."/>
            <person name="Hugenholtz P."/>
        </authorList>
    </citation>
    <scope>NUCLEOTIDE SEQUENCE [LARGE SCALE GENOMIC DNA]</scope>
    <source>
        <strain evidence="2">UBA9375</strain>
    </source>
</reference>
<organism evidence="2 3">
    <name type="scientific">Gimesia maris</name>
    <dbReference type="NCBI Taxonomy" id="122"/>
    <lineage>
        <taxon>Bacteria</taxon>
        <taxon>Pseudomonadati</taxon>
        <taxon>Planctomycetota</taxon>
        <taxon>Planctomycetia</taxon>
        <taxon>Planctomycetales</taxon>
        <taxon>Planctomycetaceae</taxon>
        <taxon>Gimesia</taxon>
    </lineage>
</organism>
<dbReference type="AlphaFoldDB" id="A0A3D3R1V4"/>
<sequence length="603" mass="67586">MPVELVPESDLRAALQPHRVDASEFTAGVQARLEAGEEWLLKAQTETAPPLLTVAAAFIPWPILSGSKVAGGGVKFSSLTMSQKLLGYIALPAISLFVLVGAAFFSAVKIRKVQASNHTDISDEKKIQSAVKEWWRCYKWFAYPVYGAVIILPMIGSTWLLFLLLLGSFGLLVMILSSLARRGVGNRLIIAQSCLMGLAFLAQTVTNPFTGLRDIHFVDQKLIAVVFYLGTLILIPIIIGCKNRLETSATSGKTKGSMPAAKHTSKQLWIGGVIYFGIVLALLIWITNPILRPATPARILQHVEAFEVGRFPFISWRDWEIPASWAIDEGLNPNFTRARKVLHHEIDTDQPQLTMILGSASRVGMVQPYDVERLPELERKRRSLLPLRRVESPGRIFSLNQYAWVFYTLAQSDQLTSEDRDYLEQRLIATLDATVGETANVLVTALRVTQLLEVIDRPIDRDKYRPQIHKWLLEFHSDQTHFFQIAGGFEQYKDSSATLETTSHAVELMQIYGVPENLDLNQVRSFLRPLYFRPADDKWTAAVTLRRLNSLPGVSQPAWLEWLYYERSLLAAMLLVALCLYATLSSPLPRKDNSGTREDSALG</sequence>
<keyword evidence="1" id="KW-0472">Membrane</keyword>
<comment type="caution">
    <text evidence="2">The sequence shown here is derived from an EMBL/GenBank/DDBJ whole genome shotgun (WGS) entry which is preliminary data.</text>
</comment>
<evidence type="ECO:0000313" key="2">
    <source>
        <dbReference type="EMBL" id="HCO21610.1"/>
    </source>
</evidence>
<protein>
    <submittedName>
        <fullName evidence="2">Uncharacterized protein</fullName>
    </submittedName>
</protein>
<dbReference type="Proteomes" id="UP000263642">
    <property type="component" value="Unassembled WGS sequence"/>
</dbReference>
<gene>
    <name evidence="2" type="ORF">DIT97_00505</name>
</gene>
<dbReference type="EMBL" id="DQAY01000008">
    <property type="protein sequence ID" value="HCO21610.1"/>
    <property type="molecule type" value="Genomic_DNA"/>
</dbReference>
<feature type="transmembrane region" description="Helical" evidence="1">
    <location>
        <begin position="85"/>
        <end position="108"/>
    </location>
</feature>
<keyword evidence="1" id="KW-1133">Transmembrane helix</keyword>
<proteinExistence type="predicted"/>
<name>A0A3D3R1V4_9PLAN</name>
<evidence type="ECO:0000313" key="3">
    <source>
        <dbReference type="Proteomes" id="UP000263642"/>
    </source>
</evidence>
<feature type="transmembrane region" description="Helical" evidence="1">
    <location>
        <begin position="143"/>
        <end position="176"/>
    </location>
</feature>
<accession>A0A3D3R1V4</accession>
<feature type="transmembrane region" description="Helical" evidence="1">
    <location>
        <begin position="222"/>
        <end position="241"/>
    </location>
</feature>
<keyword evidence="1" id="KW-0812">Transmembrane</keyword>
<feature type="transmembrane region" description="Helical" evidence="1">
    <location>
        <begin position="188"/>
        <end position="210"/>
    </location>
</feature>
<feature type="transmembrane region" description="Helical" evidence="1">
    <location>
        <begin position="268"/>
        <end position="286"/>
    </location>
</feature>
<evidence type="ECO:0000256" key="1">
    <source>
        <dbReference type="SAM" id="Phobius"/>
    </source>
</evidence>